<proteinExistence type="predicted"/>
<evidence type="ECO:0000256" key="1">
    <source>
        <dbReference type="SAM" id="MobiDB-lite"/>
    </source>
</evidence>
<sequence length="315" mass="36672">EKKSVELFQAPMNIREYTHSVMDTSVFVTQTKKLPGIPQTIHLIQPPKKIETKSLDINVIPIKQNCINVLTFDKFVENKIKPRLMRPTTGNILKMMAIAPEQLNPAKDHDMLVDKFFSKHRPQSMNQQQQKSTFITTVKEPLSPKDFDTNQLLSNQASPKYKWISSPNRLQKRQPVVEEYEEPTILQKNLERQDFSFQPPPQIYSVDQFDAPIKKQIVISSPIRLQSHKPQMQNKQPSKSKVVNEPKPQKTSYYSKEVKMCASIPFKLKGQTQQLDFLNGKRIINEKLTEKQKSELRNMECQYFENSEVPEVVYK</sequence>
<feature type="compositionally biased region" description="Polar residues" evidence="1">
    <location>
        <begin position="228"/>
        <end position="241"/>
    </location>
</feature>
<gene>
    <name evidence="2" type="ORF">TPC1_31749</name>
</gene>
<organism evidence="2">
    <name type="scientific">Trepomonas sp. PC1</name>
    <dbReference type="NCBI Taxonomy" id="1076344"/>
    <lineage>
        <taxon>Eukaryota</taxon>
        <taxon>Metamonada</taxon>
        <taxon>Diplomonadida</taxon>
        <taxon>Hexamitidae</taxon>
        <taxon>Hexamitinae</taxon>
        <taxon>Trepomonas</taxon>
    </lineage>
</organism>
<name>A0A146JZ36_9EUKA</name>
<reference evidence="2" key="1">
    <citation type="submission" date="2015-07" db="EMBL/GenBank/DDBJ databases">
        <title>Adaptation to a free-living lifestyle via gene acquisitions in the diplomonad Trepomonas sp. PC1.</title>
        <authorList>
            <person name="Xu F."/>
            <person name="Jerlstrom-Hultqvist J."/>
            <person name="Kolisko M."/>
            <person name="Simpson A.G.B."/>
            <person name="Roger A.J."/>
            <person name="Svard S.G."/>
            <person name="Andersson J.O."/>
        </authorList>
    </citation>
    <scope>NUCLEOTIDE SEQUENCE</scope>
    <source>
        <strain evidence="2">PC1</strain>
    </source>
</reference>
<accession>A0A146JZ36</accession>
<feature type="non-terminal residue" evidence="2">
    <location>
        <position position="1"/>
    </location>
</feature>
<feature type="region of interest" description="Disordered" evidence="1">
    <location>
        <begin position="224"/>
        <end position="249"/>
    </location>
</feature>
<evidence type="ECO:0000313" key="2">
    <source>
        <dbReference type="EMBL" id="JAP88756.1"/>
    </source>
</evidence>
<protein>
    <submittedName>
        <fullName evidence="2">Uncharacterized protein</fullName>
    </submittedName>
</protein>
<dbReference type="EMBL" id="GDID01007850">
    <property type="protein sequence ID" value="JAP88756.1"/>
    <property type="molecule type" value="Transcribed_RNA"/>
</dbReference>
<dbReference type="AlphaFoldDB" id="A0A146JZ36"/>